<keyword evidence="1" id="KW-0547">Nucleotide-binding</keyword>
<dbReference type="PANTHER" id="PTHR16305:SF35">
    <property type="entry name" value="TRANSCRIPTIONAL ACTIVATOR DOMAIN"/>
    <property type="match status" value="1"/>
</dbReference>
<reference evidence="4 5" key="1">
    <citation type="submission" date="2018-05" db="EMBL/GenBank/DDBJ databases">
        <title>Evolution of GPA BGCs.</title>
        <authorList>
            <person name="Waglechner N."/>
            <person name="Wright G.D."/>
        </authorList>
    </citation>
    <scope>NUCLEOTIDE SEQUENCE [LARGE SCALE GENOMIC DNA]</scope>
    <source>
        <strain evidence="4 5">A82846</strain>
    </source>
</reference>
<dbReference type="Pfam" id="PF13191">
    <property type="entry name" value="AAA_16"/>
    <property type="match status" value="1"/>
</dbReference>
<dbReference type="EMBL" id="QHKI01000037">
    <property type="protein sequence ID" value="RSM78120.1"/>
    <property type="molecule type" value="Genomic_DNA"/>
</dbReference>
<dbReference type="PANTHER" id="PTHR16305">
    <property type="entry name" value="TESTICULAR SOLUBLE ADENYLYL CYCLASE"/>
    <property type="match status" value="1"/>
</dbReference>
<evidence type="ECO:0000256" key="2">
    <source>
        <dbReference type="ARBA" id="ARBA00022840"/>
    </source>
</evidence>
<dbReference type="Gene3D" id="1.10.10.10">
    <property type="entry name" value="Winged helix-like DNA-binding domain superfamily/Winged helix DNA-binding domain"/>
    <property type="match status" value="1"/>
</dbReference>
<dbReference type="InterPro" id="IPR000792">
    <property type="entry name" value="Tscrpt_reg_LuxR_C"/>
</dbReference>
<dbReference type="SUPFAM" id="SSF52540">
    <property type="entry name" value="P-loop containing nucleoside triphosphate hydrolases"/>
    <property type="match status" value="1"/>
</dbReference>
<protein>
    <recommendedName>
        <fullName evidence="3">HTH luxR-type domain-containing protein</fullName>
    </recommendedName>
</protein>
<evidence type="ECO:0000256" key="1">
    <source>
        <dbReference type="ARBA" id="ARBA00022741"/>
    </source>
</evidence>
<accession>A0A428Z0Y6</accession>
<dbReference type="InterPro" id="IPR027417">
    <property type="entry name" value="P-loop_NTPase"/>
</dbReference>
<evidence type="ECO:0000259" key="3">
    <source>
        <dbReference type="PROSITE" id="PS50043"/>
    </source>
</evidence>
<organism evidence="4 5">
    <name type="scientific">Kibdelosporangium aridum</name>
    <dbReference type="NCBI Taxonomy" id="2030"/>
    <lineage>
        <taxon>Bacteria</taxon>
        <taxon>Bacillati</taxon>
        <taxon>Actinomycetota</taxon>
        <taxon>Actinomycetes</taxon>
        <taxon>Pseudonocardiales</taxon>
        <taxon>Pseudonocardiaceae</taxon>
        <taxon>Kibdelosporangium</taxon>
    </lineage>
</organism>
<gene>
    <name evidence="4" type="ORF">DMH04_33695</name>
</gene>
<dbReference type="GO" id="GO:0004016">
    <property type="term" value="F:adenylate cyclase activity"/>
    <property type="evidence" value="ECO:0007669"/>
    <property type="project" value="TreeGrafter"/>
</dbReference>
<dbReference type="SMART" id="SM00421">
    <property type="entry name" value="HTH_LUXR"/>
    <property type="match status" value="1"/>
</dbReference>
<dbReference type="RefSeq" id="WP_125727867.1">
    <property type="nucleotide sequence ID" value="NZ_QHKI01000037.1"/>
</dbReference>
<evidence type="ECO:0000313" key="5">
    <source>
        <dbReference type="Proteomes" id="UP000287547"/>
    </source>
</evidence>
<dbReference type="CDD" id="cd06170">
    <property type="entry name" value="LuxR_C_like"/>
    <property type="match status" value="1"/>
</dbReference>
<dbReference type="SUPFAM" id="SSF48452">
    <property type="entry name" value="TPR-like"/>
    <property type="match status" value="2"/>
</dbReference>
<proteinExistence type="predicted"/>
<dbReference type="PROSITE" id="PS50043">
    <property type="entry name" value="HTH_LUXR_2"/>
    <property type="match status" value="1"/>
</dbReference>
<dbReference type="GO" id="GO:0003677">
    <property type="term" value="F:DNA binding"/>
    <property type="evidence" value="ECO:0007669"/>
    <property type="project" value="InterPro"/>
</dbReference>
<dbReference type="Pfam" id="PF00196">
    <property type="entry name" value="GerE"/>
    <property type="match status" value="1"/>
</dbReference>
<dbReference type="GO" id="GO:0005737">
    <property type="term" value="C:cytoplasm"/>
    <property type="evidence" value="ECO:0007669"/>
    <property type="project" value="TreeGrafter"/>
</dbReference>
<dbReference type="PROSITE" id="PS00622">
    <property type="entry name" value="HTH_LUXR_1"/>
    <property type="match status" value="1"/>
</dbReference>
<dbReference type="GO" id="GO:0006355">
    <property type="term" value="P:regulation of DNA-templated transcription"/>
    <property type="evidence" value="ECO:0007669"/>
    <property type="project" value="InterPro"/>
</dbReference>
<dbReference type="PRINTS" id="PR00038">
    <property type="entry name" value="HTHLUXR"/>
</dbReference>
<feature type="domain" description="HTH luxR-type" evidence="3">
    <location>
        <begin position="827"/>
        <end position="892"/>
    </location>
</feature>
<dbReference type="OrthoDB" id="8482304at2"/>
<dbReference type="InterPro" id="IPR016032">
    <property type="entry name" value="Sig_transdc_resp-reg_C-effctor"/>
</dbReference>
<dbReference type="Proteomes" id="UP000287547">
    <property type="component" value="Unassembled WGS sequence"/>
</dbReference>
<dbReference type="AlphaFoldDB" id="A0A428Z0Y6"/>
<sequence>MVMSSGRPTELSALHSGLLGAMTGTGWCAVVEGLPGIGKSWLLDAVADQAADLGFQVASGRAAQLDRAAAPLTTLLTTLRHVETGIQPALDISVFDSKHLGFMETLRARLAGYSTDRPLLVTIDDAHLADDFTAYTLRSLIPELSSERVAWVLTRRRTLYGGPAQEVLDELLTNGALRYELGPLDDNAVREVCTSVLGAEPTSDVLDFAKRSQGDPALLIDVLTGLRDSDAVQVTDGFARFRTDCVPKESLSSVEKRLRSLLAMTRQLLDAASVVGRPFTLHEVAELVNLPATALMPSVYEALEAGLLVESGSALMFRHSLVRDAVHDRIPGPVRAALHREAVPVQLAEHRDPSEIAAHMLAGDLPSDKLVSRLTGLLADSGDRPELRAGIVRTLIDSHRLAEAGLVIAHPASTVAEQDTQAELLLELAELVTFLGMDIGVRTLTHRLLAENRRQDRTQARLLAASAHGLLHNRRLAEADRVAFESISLAMRVNDSRAQSMGLLCRSVIAWSRGDVGDATALARQAAGALGTDPGRHVPALWLARMLIVGDCFDEAETTLTAARPTPGNRYPAWSVSAWHAGKALLHLVVGRLNDAAADASTAVALAGRPGPLQVRPFSLLAYVSILRDDLAAARRYLHNAQEVAVEGTSDAREAAWRRATLFDCEGRPEEALASFEEVCDRVLSGPFYVPEEPQAAATMVRIAQRAGARDKAEVVVEAIRTMSRNNPGPASISGAAKHAAGLFRGDITMLHAAAAAYSSSGRPISSAAALEDAGYAEHAAAHPARAATSLRKAHDHYVQAGAERESTRVHTALGTPPQARSRRMHTAAGWHSLTESEMRVATLVAEGLSNRQVAERLFLSPHTVDSHLRRSFAKLGVSNRVQLTRTVMPILTGHPEKT</sequence>
<name>A0A428Z0Y6_KIBAR</name>
<dbReference type="InterPro" id="IPR041664">
    <property type="entry name" value="AAA_16"/>
</dbReference>
<comment type="caution">
    <text evidence="4">The sequence shown here is derived from an EMBL/GenBank/DDBJ whole genome shotgun (WGS) entry which is preliminary data.</text>
</comment>
<dbReference type="Gene3D" id="1.25.40.10">
    <property type="entry name" value="Tetratricopeptide repeat domain"/>
    <property type="match status" value="1"/>
</dbReference>
<dbReference type="GO" id="GO:0005524">
    <property type="term" value="F:ATP binding"/>
    <property type="evidence" value="ECO:0007669"/>
    <property type="project" value="UniProtKB-KW"/>
</dbReference>
<dbReference type="SUPFAM" id="SSF46894">
    <property type="entry name" value="C-terminal effector domain of the bipartite response regulators"/>
    <property type="match status" value="1"/>
</dbReference>
<dbReference type="InterPro" id="IPR036388">
    <property type="entry name" value="WH-like_DNA-bd_sf"/>
</dbReference>
<dbReference type="InterPro" id="IPR011990">
    <property type="entry name" value="TPR-like_helical_dom_sf"/>
</dbReference>
<keyword evidence="2" id="KW-0067">ATP-binding</keyword>
<evidence type="ECO:0000313" key="4">
    <source>
        <dbReference type="EMBL" id="RSM78120.1"/>
    </source>
</evidence>